<sequence>MERVKYTDAGGDTIRYLRFPDGLNLPSFHDDMDFEAIASFPLRDDDVLICSYPRTGCHWTWEITRMLQTGRTDFEDAADKEDQMLEFKFHGELDHVPTIWEYKGKFSNWLPLFLSGQVDYGAYSDYLLDWEREIAKHPDLPVHVLSYEALHRTPATDELAKLSSFLGKNYTASFLKSVADACSFQRIVKRKGQKWANSRAEIHGNLGDSDIEESFMYRK</sequence>
<accession>A0ABD0J267</accession>
<evidence type="ECO:0000256" key="2">
    <source>
        <dbReference type="ARBA" id="ARBA00022679"/>
    </source>
</evidence>
<dbReference type="Pfam" id="PF00685">
    <property type="entry name" value="Sulfotransfer_1"/>
    <property type="match status" value="1"/>
</dbReference>
<protein>
    <recommendedName>
        <fullName evidence="3">Sulfotransferase domain-containing protein</fullName>
    </recommendedName>
</protein>
<dbReference type="InterPro" id="IPR000863">
    <property type="entry name" value="Sulfotransferase_dom"/>
</dbReference>
<evidence type="ECO:0000313" key="5">
    <source>
        <dbReference type="Proteomes" id="UP001519460"/>
    </source>
</evidence>
<dbReference type="Proteomes" id="UP001519460">
    <property type="component" value="Unassembled WGS sequence"/>
</dbReference>
<dbReference type="InterPro" id="IPR027417">
    <property type="entry name" value="P-loop_NTPase"/>
</dbReference>
<name>A0ABD0J267_9CAEN</name>
<evidence type="ECO:0000259" key="3">
    <source>
        <dbReference type="Pfam" id="PF00685"/>
    </source>
</evidence>
<feature type="domain" description="Sulfotransferase" evidence="3">
    <location>
        <begin position="104"/>
        <end position="202"/>
    </location>
</feature>
<dbReference type="SUPFAM" id="SSF52540">
    <property type="entry name" value="P-loop containing nucleoside triphosphate hydrolases"/>
    <property type="match status" value="1"/>
</dbReference>
<comment type="similarity">
    <text evidence="1">Belongs to the sulfotransferase 1 family.</text>
</comment>
<gene>
    <name evidence="4" type="ORF">BaRGS_00039829</name>
</gene>
<dbReference type="GO" id="GO:0016740">
    <property type="term" value="F:transferase activity"/>
    <property type="evidence" value="ECO:0007669"/>
    <property type="project" value="UniProtKB-KW"/>
</dbReference>
<keyword evidence="2" id="KW-0808">Transferase</keyword>
<dbReference type="AlphaFoldDB" id="A0ABD0J267"/>
<dbReference type="Gene3D" id="3.40.50.300">
    <property type="entry name" value="P-loop containing nucleotide triphosphate hydrolases"/>
    <property type="match status" value="2"/>
</dbReference>
<proteinExistence type="inferred from homology"/>
<comment type="caution">
    <text evidence="4">The sequence shown here is derived from an EMBL/GenBank/DDBJ whole genome shotgun (WGS) entry which is preliminary data.</text>
</comment>
<reference evidence="4 5" key="1">
    <citation type="journal article" date="2023" name="Sci. Data">
        <title>Genome assembly of the Korean intertidal mud-creeper Batillaria attramentaria.</title>
        <authorList>
            <person name="Patra A.K."/>
            <person name="Ho P.T."/>
            <person name="Jun S."/>
            <person name="Lee S.J."/>
            <person name="Kim Y."/>
            <person name="Won Y.J."/>
        </authorList>
    </citation>
    <scope>NUCLEOTIDE SEQUENCE [LARGE SCALE GENOMIC DNA]</scope>
    <source>
        <strain evidence="4">Wonlab-2016</strain>
    </source>
</reference>
<organism evidence="4 5">
    <name type="scientific">Batillaria attramentaria</name>
    <dbReference type="NCBI Taxonomy" id="370345"/>
    <lineage>
        <taxon>Eukaryota</taxon>
        <taxon>Metazoa</taxon>
        <taxon>Spiralia</taxon>
        <taxon>Lophotrochozoa</taxon>
        <taxon>Mollusca</taxon>
        <taxon>Gastropoda</taxon>
        <taxon>Caenogastropoda</taxon>
        <taxon>Sorbeoconcha</taxon>
        <taxon>Cerithioidea</taxon>
        <taxon>Batillariidae</taxon>
        <taxon>Batillaria</taxon>
    </lineage>
</organism>
<evidence type="ECO:0000313" key="4">
    <source>
        <dbReference type="EMBL" id="KAK7451357.1"/>
    </source>
</evidence>
<dbReference type="PANTHER" id="PTHR11783">
    <property type="entry name" value="SULFOTRANSFERASE SULT"/>
    <property type="match status" value="1"/>
</dbReference>
<evidence type="ECO:0000256" key="1">
    <source>
        <dbReference type="ARBA" id="ARBA00005771"/>
    </source>
</evidence>
<feature type="non-terminal residue" evidence="4">
    <location>
        <position position="219"/>
    </location>
</feature>
<keyword evidence="5" id="KW-1185">Reference proteome</keyword>
<dbReference type="EMBL" id="JACVVK020000728">
    <property type="protein sequence ID" value="KAK7451357.1"/>
    <property type="molecule type" value="Genomic_DNA"/>
</dbReference>